<protein>
    <submittedName>
        <fullName evidence="1">Uncharacterized protein</fullName>
    </submittedName>
</protein>
<evidence type="ECO:0000313" key="1">
    <source>
        <dbReference type="EMBL" id="OWZ10658.1"/>
    </source>
</evidence>
<keyword evidence="2" id="KW-1185">Reference proteome</keyword>
<dbReference type="Proteomes" id="UP000198211">
    <property type="component" value="Unassembled WGS sequence"/>
</dbReference>
<proteinExistence type="predicted"/>
<comment type="caution">
    <text evidence="1">The sequence shown here is derived from an EMBL/GenBank/DDBJ whole genome shotgun (WGS) entry which is preliminary data.</text>
</comment>
<dbReference type="EMBL" id="NBNE01002378">
    <property type="protein sequence ID" value="OWZ10658.1"/>
    <property type="molecule type" value="Genomic_DNA"/>
</dbReference>
<dbReference type="AlphaFoldDB" id="A0A225W0G9"/>
<name>A0A225W0G9_9STRA</name>
<gene>
    <name evidence="1" type="ORF">PHMEG_00016457</name>
</gene>
<evidence type="ECO:0000313" key="2">
    <source>
        <dbReference type="Proteomes" id="UP000198211"/>
    </source>
</evidence>
<sequence length="325" mass="36536">MVFSKKIIMAAQMDVARTVLRLPCYLHMEVVLNTPQLPVYHLLVERLEAYQVRAKLTDNPLRRPIRPPSAAQSWTTQLVCYAASFEPPLALAITSTDFQHTLVTINWLGNFKFRGSERYQVRIGVGQRVVAVKLNVSEVDLMIDHYQLGYRGIDDIQSHPIGRTIPIRWSYERPSGSDIWYEWTYRRVEEEFEAAGRQRVILLESTSISGVDGVNDITLLDEALARTRMHYMWTLQDGRPFELETQCSVYGSVQLSGVKAVGAGTTHNVFGVHAILFMVVTKISFNLGTILFDTSGKWSSVFLPTGDGSVLAANSQHASGSWAIQ</sequence>
<organism evidence="1 2">
    <name type="scientific">Phytophthora megakarya</name>
    <dbReference type="NCBI Taxonomy" id="4795"/>
    <lineage>
        <taxon>Eukaryota</taxon>
        <taxon>Sar</taxon>
        <taxon>Stramenopiles</taxon>
        <taxon>Oomycota</taxon>
        <taxon>Peronosporomycetes</taxon>
        <taxon>Peronosporales</taxon>
        <taxon>Peronosporaceae</taxon>
        <taxon>Phytophthora</taxon>
    </lineage>
</organism>
<reference evidence="2" key="1">
    <citation type="submission" date="2017-03" db="EMBL/GenBank/DDBJ databases">
        <title>Phytopthora megakarya and P. palmivora, two closely related causual agents of cacao black pod achieved similar genome size and gene model numbers by different mechanisms.</title>
        <authorList>
            <person name="Ali S."/>
            <person name="Shao J."/>
            <person name="Larry D.J."/>
            <person name="Kronmiller B."/>
            <person name="Shen D."/>
            <person name="Strem M.D."/>
            <person name="Melnick R.L."/>
            <person name="Guiltinan M.J."/>
            <person name="Tyler B.M."/>
            <person name="Meinhardt L.W."/>
            <person name="Bailey B.A."/>
        </authorList>
    </citation>
    <scope>NUCLEOTIDE SEQUENCE [LARGE SCALE GENOMIC DNA]</scope>
    <source>
        <strain evidence="2">zdho120</strain>
    </source>
</reference>
<accession>A0A225W0G9</accession>